<keyword evidence="7" id="KW-0325">Glycoprotein</keyword>
<feature type="region of interest" description="Disordered" evidence="9">
    <location>
        <begin position="230"/>
        <end position="257"/>
    </location>
</feature>
<feature type="non-terminal residue" evidence="12">
    <location>
        <position position="1"/>
    </location>
</feature>
<evidence type="ECO:0000256" key="6">
    <source>
        <dbReference type="ARBA" id="ARBA00023136"/>
    </source>
</evidence>
<keyword evidence="5" id="KW-0732">Signal</keyword>
<dbReference type="Gene3D" id="4.10.110.20">
    <property type="entry name" value="Variant surface glycoprotein MITAT 1.2, VSG 221, C-terminal domain"/>
    <property type="match status" value="1"/>
</dbReference>
<keyword evidence="8" id="KW-0449">Lipoprotein</keyword>
<reference evidence="12" key="1">
    <citation type="submission" date="2013-02" db="EMBL/GenBank/DDBJ databases">
        <authorList>
            <person name="Cross G.A.M."/>
            <person name="Kim H.-S."/>
            <person name="Wickstead B."/>
        </authorList>
    </citation>
    <scope>NUCLEOTIDE SEQUENCE</scope>
    <source>
        <strain evidence="12">Lister 427</strain>
    </source>
</reference>
<evidence type="ECO:0000256" key="4">
    <source>
        <dbReference type="ARBA" id="ARBA00022622"/>
    </source>
</evidence>
<dbReference type="Pfam" id="PF10659">
    <property type="entry name" value="Trypan_glycop_C"/>
    <property type="match status" value="1"/>
</dbReference>
<evidence type="ECO:0000256" key="2">
    <source>
        <dbReference type="ARBA" id="ARBA00004609"/>
    </source>
</evidence>
<dbReference type="EMBL" id="KC612338">
    <property type="protein sequence ID" value="AGH59769.1"/>
    <property type="molecule type" value="Genomic_DNA"/>
</dbReference>
<feature type="domain" description="Trypanosome variant surface glycoprotein C-terminal" evidence="10">
    <location>
        <begin position="196"/>
        <end position="255"/>
    </location>
</feature>
<dbReference type="InterPro" id="IPR025932">
    <property type="entry name" value="Trypano_VSG_B_N_dom"/>
</dbReference>
<reference evidence="12" key="2">
    <citation type="journal article" date="2014" name="Mol. Biochem. Parasitol.">
        <title>Capturing the variant surface glycoprotein repertoire (the VSGnome) of Trypanosoma brucei Lister 427.</title>
        <authorList>
            <person name="Cross G.A."/>
            <person name="Kim H.S."/>
            <person name="Wickstead B."/>
        </authorList>
    </citation>
    <scope>NUCLEOTIDE SEQUENCE</scope>
    <source>
        <strain evidence="12">Lister 427</strain>
    </source>
</reference>
<evidence type="ECO:0000313" key="12">
    <source>
        <dbReference type="EMBL" id="AGH59769.1"/>
    </source>
</evidence>
<evidence type="ECO:0000256" key="8">
    <source>
        <dbReference type="ARBA" id="ARBA00023288"/>
    </source>
</evidence>
<feature type="compositionally biased region" description="Polar residues" evidence="9">
    <location>
        <begin position="161"/>
        <end position="186"/>
    </location>
</feature>
<dbReference type="SUPFAM" id="SSF118251">
    <property type="entry name" value="Variant surface glycoprotein MITAT 1.2, VSG 221, C-terminal domain"/>
    <property type="match status" value="1"/>
</dbReference>
<evidence type="ECO:0000256" key="7">
    <source>
        <dbReference type="ARBA" id="ARBA00023180"/>
    </source>
</evidence>
<evidence type="ECO:0000256" key="5">
    <source>
        <dbReference type="ARBA" id="ARBA00022729"/>
    </source>
</evidence>
<keyword evidence="4" id="KW-0336">GPI-anchor</keyword>
<dbReference type="AlphaFoldDB" id="M4SUX4"/>
<dbReference type="Pfam" id="PF13206">
    <property type="entry name" value="VSG_B"/>
    <property type="match status" value="1"/>
</dbReference>
<dbReference type="VEuPathDB" id="TriTrypDB:Tb1125.Tb11.v5.0956"/>
<sequence length="257" mass="27187">MICACTPNTSSGAGGGQTICVDATGGNPTVKTQPLQSAGDVKNQFDKLIAHCHINTNTKTTEESLNAALNTLVQHIKIHKGSAYLGSTETATACDGKNNGGVCIKLAGYTAGGTKGIAGVPWAVKIKQATMALAQRRRAASTIKQLTLTIKTLAEKTKTIPQTTSLLPEQSAQAPSGTAPTNTGRAKQSEQIETECNKIEEQEKCDHTPGCHYDKTKEGKRCTLTKEAKETAEKVNQETGVKDGKTELKCSGKKRDD</sequence>
<feature type="domain" description="Trypanosome variant surface glycoprotein B-type N-terminal" evidence="11">
    <location>
        <begin position="1"/>
        <end position="151"/>
    </location>
</feature>
<protein>
    <submittedName>
        <fullName evidence="12">Variant surface glycoprotein 3748</fullName>
    </submittedName>
</protein>
<dbReference type="GO" id="GO:0005886">
    <property type="term" value="C:plasma membrane"/>
    <property type="evidence" value="ECO:0007669"/>
    <property type="project" value="UniProtKB-SubCell"/>
</dbReference>
<dbReference type="InterPro" id="IPR027446">
    <property type="entry name" value="VSG_C_dom_sf"/>
</dbReference>
<keyword evidence="6" id="KW-0472">Membrane</keyword>
<comment type="function">
    <text evidence="1">VSG forms a coat on the surface of the parasite. The trypanosome evades the immune response of the host by expressing a series of antigenically distinct VSGs from an estimated 1000 VSG genes.</text>
</comment>
<dbReference type="GO" id="GO:0098552">
    <property type="term" value="C:side of membrane"/>
    <property type="evidence" value="ECO:0007669"/>
    <property type="project" value="UniProtKB-KW"/>
</dbReference>
<dbReference type="InterPro" id="IPR019609">
    <property type="entry name" value="Variant_surf_glycoprt_trypan_C"/>
</dbReference>
<name>M4SUX4_9TRYP</name>
<proteinExistence type="predicted"/>
<dbReference type="VEuPathDB" id="TriTrypDB:Tb11.v5.0956"/>
<feature type="region of interest" description="Disordered" evidence="9">
    <location>
        <begin position="161"/>
        <end position="192"/>
    </location>
</feature>
<evidence type="ECO:0000256" key="9">
    <source>
        <dbReference type="SAM" id="MobiDB-lite"/>
    </source>
</evidence>
<organism evidence="12">
    <name type="scientific">Trypanosoma brucei</name>
    <dbReference type="NCBI Taxonomy" id="5691"/>
    <lineage>
        <taxon>Eukaryota</taxon>
        <taxon>Discoba</taxon>
        <taxon>Euglenozoa</taxon>
        <taxon>Kinetoplastea</taxon>
        <taxon>Metakinetoplastina</taxon>
        <taxon>Trypanosomatida</taxon>
        <taxon>Trypanosomatidae</taxon>
        <taxon>Trypanosoma</taxon>
    </lineage>
</organism>
<evidence type="ECO:0000259" key="11">
    <source>
        <dbReference type="Pfam" id="PF13206"/>
    </source>
</evidence>
<evidence type="ECO:0000256" key="3">
    <source>
        <dbReference type="ARBA" id="ARBA00022475"/>
    </source>
</evidence>
<accession>M4SUX4</accession>
<evidence type="ECO:0000259" key="10">
    <source>
        <dbReference type="Pfam" id="PF10659"/>
    </source>
</evidence>
<keyword evidence="3" id="KW-1003">Cell membrane</keyword>
<evidence type="ECO:0000256" key="1">
    <source>
        <dbReference type="ARBA" id="ARBA00002523"/>
    </source>
</evidence>
<dbReference type="VEuPathDB" id="TriTrypDB:Tb427_000684800"/>
<comment type="subcellular location">
    <subcellularLocation>
        <location evidence="2">Cell membrane</location>
        <topology evidence="2">Lipid-anchor</topology>
        <topology evidence="2">GPI-anchor</topology>
    </subcellularLocation>
</comment>